<organism evidence="2 3">
    <name type="scientific">Szabonella alba</name>
    <dbReference type="NCBI Taxonomy" id="2804194"/>
    <lineage>
        <taxon>Bacteria</taxon>
        <taxon>Pseudomonadati</taxon>
        <taxon>Pseudomonadota</taxon>
        <taxon>Alphaproteobacteria</taxon>
        <taxon>Rhodobacterales</taxon>
        <taxon>Paracoccaceae</taxon>
        <taxon>Szabonella</taxon>
    </lineage>
</organism>
<proteinExistence type="predicted"/>
<sequence>MAFAFAGASALDYFPCSYGGSRLIFRGPKRALAAPYVAVLGGTETYGKFVASPFPAILEHKTGRHVVNLGCLNAGPDVFLQDATVLDLAAQAGLTILQITGAANLSNRFYDVHPRRNDRFLRASPWLRTLYREVDFTEFHFTRHMLHRLHDVSVDRFDLVVTELRAAWIVRMQALLDRLPGPVLLLWMAGHAPGPQDAPLDLARDPLLVDAAMLAALGPAARNGLQVVYSEAARREGVENLYFSGLERPAAEEVPGTLAHREVAEALIPVVTRILG</sequence>
<keyword evidence="3" id="KW-1185">Reference proteome</keyword>
<protein>
    <recommendedName>
        <fullName evidence="1">DUF6473 domain-containing protein</fullName>
    </recommendedName>
</protein>
<dbReference type="EMBL" id="JAESVN010000006">
    <property type="protein sequence ID" value="MBL4918418.1"/>
    <property type="molecule type" value="Genomic_DNA"/>
</dbReference>
<name>A0A8K0VDW4_9RHOB</name>
<evidence type="ECO:0000313" key="3">
    <source>
        <dbReference type="Proteomes" id="UP000648908"/>
    </source>
</evidence>
<dbReference type="Pfam" id="PF20078">
    <property type="entry name" value="DUF6473"/>
    <property type="match status" value="1"/>
</dbReference>
<dbReference type="AlphaFoldDB" id="A0A8K0VDW4"/>
<evidence type="ECO:0000313" key="2">
    <source>
        <dbReference type="EMBL" id="MBL4918418.1"/>
    </source>
</evidence>
<gene>
    <name evidence="2" type="ORF">JL811_14415</name>
</gene>
<dbReference type="InterPro" id="IPR045524">
    <property type="entry name" value="DUF6473"/>
</dbReference>
<evidence type="ECO:0000259" key="1">
    <source>
        <dbReference type="Pfam" id="PF20078"/>
    </source>
</evidence>
<dbReference type="RefSeq" id="WP_202689405.1">
    <property type="nucleotide sequence ID" value="NZ_JAESVN010000006.1"/>
</dbReference>
<comment type="caution">
    <text evidence="2">The sequence shown here is derived from an EMBL/GenBank/DDBJ whole genome shotgun (WGS) entry which is preliminary data.</text>
</comment>
<feature type="domain" description="DUF6473" evidence="1">
    <location>
        <begin position="1"/>
        <end position="274"/>
    </location>
</feature>
<dbReference type="Proteomes" id="UP000648908">
    <property type="component" value="Unassembled WGS sequence"/>
</dbReference>
<accession>A0A8K0VDW4</accession>
<reference evidence="2" key="1">
    <citation type="submission" date="2021-01" db="EMBL/GenBank/DDBJ databases">
        <title>Tabrizicola alba sp. nov. a motile alkaliphilic bacterium isolated from a soda lake.</title>
        <authorList>
            <person name="Szuroczki S."/>
            <person name="Abbaszade G."/>
            <person name="Schumann P."/>
            <person name="Toth E."/>
        </authorList>
    </citation>
    <scope>NUCLEOTIDE SEQUENCE</scope>
    <source>
        <strain evidence="2">DMG-N-6</strain>
    </source>
</reference>